<dbReference type="InterPro" id="IPR006135">
    <property type="entry name" value="T3SS_substrate_exporter"/>
</dbReference>
<feature type="transmembrane region" description="Helical" evidence="2">
    <location>
        <begin position="192"/>
        <end position="211"/>
    </location>
</feature>
<evidence type="ECO:0000313" key="3">
    <source>
        <dbReference type="EMBL" id="MBC3875071.1"/>
    </source>
</evidence>
<dbReference type="Pfam" id="PF01312">
    <property type="entry name" value="Bac_export_2"/>
    <property type="match status" value="1"/>
</dbReference>
<feature type="transmembrane region" description="Helical" evidence="2">
    <location>
        <begin position="148"/>
        <end position="172"/>
    </location>
</feature>
<gene>
    <name evidence="3" type="ORF">H8K55_15890</name>
</gene>
<keyword evidence="4" id="KW-1185">Reference proteome</keyword>
<sequence>MSDEDFDRSEDATPYKLEKAKEKGQVAKSTDAVSVLVFIVALVMLYWRGLDGMRELFRFDLALIAKMGQTDSSFASNWYLLSNMLKGGIFMLLPFFFAIMLTAIVSNLVQTGAILSTHPITPDFTKLNPANGIKKFFSMRSLFDAGRICLKLLLLGLVVYIALKGLTSQFFHIAAYSPAEALKLLLDDVVSLGFKMALMLFLLAAVDLIYTRREFAKKMRMSKRDIKDEMKNRDGDPRIRSRLRELRKEMLKRSQSAAKTKDADVLITNPTHIAVALRYEHGKMDSPQLLAKGAGSLAAAMRKIAARHQIPVVQNRSLARKLFHEVDVEHHVPQHLYADVARILIWVMAMRKARQERMARPA</sequence>
<name>A0ABR6YES5_9BURK</name>
<comment type="similarity">
    <text evidence="1">Belongs to the type III secretion exporter family.</text>
</comment>
<feature type="transmembrane region" description="Helical" evidence="2">
    <location>
        <begin position="88"/>
        <end position="109"/>
    </location>
</feature>
<keyword evidence="2" id="KW-0812">Transmembrane</keyword>
<evidence type="ECO:0000313" key="4">
    <source>
        <dbReference type="Proteomes" id="UP000624279"/>
    </source>
</evidence>
<protein>
    <submittedName>
        <fullName evidence="3">EscU/YscU/HrcU family type III secretion system export apparatus switch protein</fullName>
    </submittedName>
</protein>
<dbReference type="PANTHER" id="PTHR30531">
    <property type="entry name" value="FLAGELLAR BIOSYNTHETIC PROTEIN FLHB"/>
    <property type="match status" value="1"/>
</dbReference>
<dbReference type="Gene3D" id="3.40.1690.10">
    <property type="entry name" value="secretion proteins EscU"/>
    <property type="match status" value="1"/>
</dbReference>
<keyword evidence="2" id="KW-0472">Membrane</keyword>
<organism evidence="3 4">
    <name type="scientific">Undibacterium flavidum</name>
    <dbReference type="NCBI Taxonomy" id="2762297"/>
    <lineage>
        <taxon>Bacteria</taxon>
        <taxon>Pseudomonadati</taxon>
        <taxon>Pseudomonadota</taxon>
        <taxon>Betaproteobacteria</taxon>
        <taxon>Burkholderiales</taxon>
        <taxon>Oxalobacteraceae</taxon>
        <taxon>Undibacterium</taxon>
    </lineage>
</organism>
<dbReference type="Proteomes" id="UP000624279">
    <property type="component" value="Unassembled WGS sequence"/>
</dbReference>
<dbReference type="RefSeq" id="WP_186943047.1">
    <property type="nucleotide sequence ID" value="NZ_JACOGA010000015.1"/>
</dbReference>
<dbReference type="PRINTS" id="PR00950">
    <property type="entry name" value="TYPE3IMSPROT"/>
</dbReference>
<reference evidence="3 4" key="1">
    <citation type="submission" date="2020-08" db="EMBL/GenBank/DDBJ databases">
        <title>Novel species isolated from subtropical streams in China.</title>
        <authorList>
            <person name="Lu H."/>
        </authorList>
    </citation>
    <scope>NUCLEOTIDE SEQUENCE [LARGE SCALE GENOMIC DNA]</scope>
    <source>
        <strain evidence="3 4">LX15W</strain>
    </source>
</reference>
<evidence type="ECO:0000256" key="1">
    <source>
        <dbReference type="ARBA" id="ARBA00010690"/>
    </source>
</evidence>
<comment type="caution">
    <text evidence="3">The sequence shown here is derived from an EMBL/GenBank/DDBJ whole genome shotgun (WGS) entry which is preliminary data.</text>
</comment>
<accession>A0ABR6YES5</accession>
<dbReference type="EMBL" id="JACOGA010000015">
    <property type="protein sequence ID" value="MBC3875071.1"/>
    <property type="molecule type" value="Genomic_DNA"/>
</dbReference>
<dbReference type="PANTHER" id="PTHR30531:SF14">
    <property type="entry name" value="SURFACE PRESENTATION OF ANTIGENS PROTEIN SPAS"/>
    <property type="match status" value="1"/>
</dbReference>
<feature type="transmembrane region" description="Helical" evidence="2">
    <location>
        <begin position="26"/>
        <end position="47"/>
    </location>
</feature>
<proteinExistence type="inferred from homology"/>
<evidence type="ECO:0000256" key="2">
    <source>
        <dbReference type="SAM" id="Phobius"/>
    </source>
</evidence>
<keyword evidence="2" id="KW-1133">Transmembrane helix</keyword>
<dbReference type="Gene3D" id="6.10.250.2080">
    <property type="match status" value="1"/>
</dbReference>
<dbReference type="InterPro" id="IPR029025">
    <property type="entry name" value="T3SS_substrate_exporter_C"/>
</dbReference>
<dbReference type="SUPFAM" id="SSF160544">
    <property type="entry name" value="EscU C-terminal domain-like"/>
    <property type="match status" value="1"/>
</dbReference>